<dbReference type="OrthoDB" id="262125at2"/>
<dbReference type="Proteomes" id="UP000580718">
    <property type="component" value="Unassembled WGS sequence"/>
</dbReference>
<evidence type="ECO:0000313" key="5">
    <source>
        <dbReference type="Proteomes" id="UP000580718"/>
    </source>
</evidence>
<dbReference type="EMBL" id="QKNV01000034">
    <property type="protein sequence ID" value="PZA22405.1"/>
    <property type="molecule type" value="Genomic_DNA"/>
</dbReference>
<dbReference type="PANTHER" id="PTHR46825:SF9">
    <property type="entry name" value="BETA-LACTAMASE-RELATED DOMAIN-CONTAINING PROTEIN"/>
    <property type="match status" value="1"/>
</dbReference>
<feature type="domain" description="Beta-lactamase-related" evidence="1">
    <location>
        <begin position="15"/>
        <end position="348"/>
    </location>
</feature>
<dbReference type="Proteomes" id="UP000247602">
    <property type="component" value="Unassembled WGS sequence"/>
</dbReference>
<dbReference type="SUPFAM" id="SSF56601">
    <property type="entry name" value="beta-lactamase/transpeptidase-like"/>
    <property type="match status" value="1"/>
</dbReference>
<evidence type="ECO:0000313" key="4">
    <source>
        <dbReference type="Proteomes" id="UP000247602"/>
    </source>
</evidence>
<dbReference type="RefSeq" id="WP_110551303.1">
    <property type="nucleotide sequence ID" value="NZ_JACIBU010000002.1"/>
</dbReference>
<organism evidence="3 4">
    <name type="scientific">Modestobacter versicolor</name>
    <dbReference type="NCBI Taxonomy" id="429133"/>
    <lineage>
        <taxon>Bacteria</taxon>
        <taxon>Bacillati</taxon>
        <taxon>Actinomycetota</taxon>
        <taxon>Actinomycetes</taxon>
        <taxon>Geodermatophilales</taxon>
        <taxon>Geodermatophilaceae</taxon>
        <taxon>Modestobacter</taxon>
    </lineage>
</organism>
<gene>
    <name evidence="3" type="ORF">DMO24_05275</name>
    <name evidence="2" type="ORF">FHX36_004075</name>
</gene>
<dbReference type="InterPro" id="IPR012338">
    <property type="entry name" value="Beta-lactam/transpept-like"/>
</dbReference>
<dbReference type="Pfam" id="PF00144">
    <property type="entry name" value="Beta-lactamase"/>
    <property type="match status" value="1"/>
</dbReference>
<evidence type="ECO:0000313" key="2">
    <source>
        <dbReference type="EMBL" id="MBB3678286.1"/>
    </source>
</evidence>
<reference evidence="3 4" key="1">
    <citation type="submission" date="2018-06" db="EMBL/GenBank/DDBJ databases">
        <title>Draft genome sequence of Modestobacter versicolor CP153-2.</title>
        <authorList>
            <person name="Gundlapally S.R."/>
        </authorList>
    </citation>
    <scope>NUCLEOTIDE SEQUENCE [LARGE SCALE GENOMIC DNA]</scope>
    <source>
        <strain evidence="3 4">CP153-2</strain>
    </source>
</reference>
<dbReference type="Gene3D" id="3.40.710.10">
    <property type="entry name" value="DD-peptidase/beta-lactamase superfamily"/>
    <property type="match status" value="1"/>
</dbReference>
<evidence type="ECO:0000313" key="3">
    <source>
        <dbReference type="EMBL" id="PZA22405.1"/>
    </source>
</evidence>
<dbReference type="InterPro" id="IPR050491">
    <property type="entry name" value="AmpC-like"/>
</dbReference>
<dbReference type="PANTHER" id="PTHR46825">
    <property type="entry name" value="D-ALANYL-D-ALANINE-CARBOXYPEPTIDASE/ENDOPEPTIDASE AMPH"/>
    <property type="match status" value="1"/>
</dbReference>
<dbReference type="InterPro" id="IPR001466">
    <property type="entry name" value="Beta-lactam-related"/>
</dbReference>
<evidence type="ECO:0000259" key="1">
    <source>
        <dbReference type="Pfam" id="PF00144"/>
    </source>
</evidence>
<accession>A0A323VCH2</accession>
<keyword evidence="4" id="KW-1185">Reference proteome</keyword>
<comment type="caution">
    <text evidence="3">The sequence shown here is derived from an EMBL/GenBank/DDBJ whole genome shotgun (WGS) entry which is preliminary data.</text>
</comment>
<name>A0A323VCH2_9ACTN</name>
<reference evidence="2 5" key="2">
    <citation type="submission" date="2020-08" db="EMBL/GenBank/DDBJ databases">
        <title>Sequencing the genomes of 1000 actinobacteria strains.</title>
        <authorList>
            <person name="Klenk H.-P."/>
        </authorList>
    </citation>
    <scope>NUCLEOTIDE SEQUENCE [LARGE SCALE GENOMIC DNA]</scope>
    <source>
        <strain evidence="2 5">DSM 16678</strain>
    </source>
</reference>
<sequence length="468" mass="50265">MTTTARPAIDQAHWQQRLDELARAHQVPGATLAVLRLGVDGTEDELVEAATGVLNTATGVEATTDSVFQIGSISKVWTATLVMQLVDEGKLQLDAPLAEVLPDLQLGDADVAAKVTMRHLLTHTSGIDGDIFTDTGRGDDVLEKYVAALADAPQNHPLGATFSYCNSGYSLAGRVVEVLTGQSWDATLRERVIEPLGLTHTSTLPEEAILHRAAVGHVKAGPDEELQPTTTWLLPRSLGPAGLINATARDVTAFARMHLRDGLGPDDGVVLSAASTAQMQQLQTELPDTYSLGDSWGLGWIRFDWHGERLYGHDGTTIGQNAFLRVLPAQGLAVALLTNGGHPRDLFSDLYGEVFAELAGVTVAEQLEPPAPAPDVDIARYVGTYERSSITTEVFERDGRLVMRVIPTGSIAESTGATVQELELHPVEQGLFATRAPGEETWMAAVFYSLPDGAEYLHYGVRAQPRKA</sequence>
<dbReference type="AlphaFoldDB" id="A0A323VCH2"/>
<protein>
    <submittedName>
        <fullName evidence="2">CubicO group peptidase (Beta-lactamase class C family)</fullName>
    </submittedName>
</protein>
<dbReference type="EMBL" id="JACIBU010000002">
    <property type="protein sequence ID" value="MBB3678286.1"/>
    <property type="molecule type" value="Genomic_DNA"/>
</dbReference>
<proteinExistence type="predicted"/>